<evidence type="ECO:0000313" key="2">
    <source>
        <dbReference type="EMBL" id="TVY80898.1"/>
    </source>
</evidence>
<evidence type="ECO:0000313" key="3">
    <source>
        <dbReference type="Proteomes" id="UP000469558"/>
    </source>
</evidence>
<gene>
    <name evidence="2" type="primary">het-6_33</name>
    <name evidence="2" type="ORF">LSUE1_G005294</name>
</gene>
<organism evidence="2 3">
    <name type="scientific">Lachnellula suecica</name>
    <dbReference type="NCBI Taxonomy" id="602035"/>
    <lineage>
        <taxon>Eukaryota</taxon>
        <taxon>Fungi</taxon>
        <taxon>Dikarya</taxon>
        <taxon>Ascomycota</taxon>
        <taxon>Pezizomycotina</taxon>
        <taxon>Leotiomycetes</taxon>
        <taxon>Helotiales</taxon>
        <taxon>Lachnaceae</taxon>
        <taxon>Lachnellula</taxon>
    </lineage>
</organism>
<protein>
    <submittedName>
        <fullName evidence="2">Heterokaryon incompatibility protein 6, OR allele</fullName>
    </submittedName>
</protein>
<proteinExistence type="predicted"/>
<dbReference type="Pfam" id="PF26639">
    <property type="entry name" value="Het-6_barrel"/>
    <property type="match status" value="1"/>
</dbReference>
<dbReference type="InterPro" id="IPR010730">
    <property type="entry name" value="HET"/>
</dbReference>
<accession>A0A8T9C5G6</accession>
<comment type="caution">
    <text evidence="2">The sequence shown here is derived from an EMBL/GenBank/DDBJ whole genome shotgun (WGS) entry which is preliminary data.</text>
</comment>
<sequence length="776" mass="88176">MSSSSSIKTVEPRSIYNPRNEVYHDLHPSEIRLVQLLPGQWADKIHCRLQHAYLANRPSYKALSYAWGSPRATRPILVNGCQHAVTVNLESALRRLRRVNSDVVIWIDALSINQSDHEERSAQVELMHDIFALTEEVIVYLGEVTSDDFTTLTKSVPTPATVFHFDGTDNEKLDIFELGAPRRRPTTGDTEKDHLPAFDYTTRQFLDTKYQRRLFEGLRQLMLCRWWNRIWVIQEVVVPETVTVVYGSATAPWEMFVNAARWDSRNRTSSAPLNFPREYSTVLAYFSRFILDINHMRELWRHGKQTSLLLLLRRFSGRRASDDRDKVYALLSLVRNQTSIFPNYSLTVPEVFQATVLDIIRTTRSLGVLAGDLGRKDRQDLPSWVPDWSTVYDDSDRRRDGMKNFNSTDGCAVYVQDEYTAKYTGIIEYLDDIEKAFKAKTGAKLDQVERWSVKWLSVILGTTDWMDYAPPEGTQASHEGVERFLAARGDAVCLRHIGSGIIELAGLHFDRIKFVGQPAISDDMLLSTIRSWGRLLQPHLQSLNERYLAREGNSLGSVFRRTLCADTIRTGSDTKGFTNRRLRNSAKDHASIAAWFLQGEQSEVKVDETLSIVSISDELRQFSSLFEDLGDLDSLLRDVPSQIDSAIRSATTRRTLFLTARGHMGLGPAKMREGDSLSILLGGKTPFILREAATRSISDHGYNKRQCFEVVGDCYTHGLMDGEAMRKWRRIHGKGKLAEKESEGAELDMTLVTSQVKGLTIEGEGENIKKGYIYLV</sequence>
<reference evidence="2 3" key="1">
    <citation type="submission" date="2018-05" db="EMBL/GenBank/DDBJ databases">
        <title>Genome sequencing and assembly of the regulated plant pathogen Lachnellula willkommii and related sister species for the development of diagnostic species identification markers.</title>
        <authorList>
            <person name="Giroux E."/>
            <person name="Bilodeau G."/>
        </authorList>
    </citation>
    <scope>NUCLEOTIDE SEQUENCE [LARGE SCALE GENOMIC DNA]</scope>
    <source>
        <strain evidence="2 3">CBS 268.59</strain>
    </source>
</reference>
<feature type="domain" description="Heterokaryon incompatibility" evidence="1">
    <location>
        <begin position="60"/>
        <end position="235"/>
    </location>
</feature>
<dbReference type="PANTHER" id="PTHR24148">
    <property type="entry name" value="ANKYRIN REPEAT DOMAIN-CONTAINING PROTEIN 39 HOMOLOG-RELATED"/>
    <property type="match status" value="1"/>
</dbReference>
<dbReference type="Pfam" id="PF06985">
    <property type="entry name" value="HET"/>
    <property type="match status" value="1"/>
</dbReference>
<dbReference type="AlphaFoldDB" id="A0A8T9C5G6"/>
<dbReference type="OrthoDB" id="2157530at2759"/>
<name>A0A8T9C5G6_9HELO</name>
<dbReference type="Proteomes" id="UP000469558">
    <property type="component" value="Unassembled WGS sequence"/>
</dbReference>
<evidence type="ECO:0000259" key="1">
    <source>
        <dbReference type="Pfam" id="PF06985"/>
    </source>
</evidence>
<keyword evidence="3" id="KW-1185">Reference proteome</keyword>
<dbReference type="EMBL" id="QGMK01000588">
    <property type="protein sequence ID" value="TVY80898.1"/>
    <property type="molecule type" value="Genomic_DNA"/>
</dbReference>
<dbReference type="PANTHER" id="PTHR24148:SF82">
    <property type="entry name" value="HETEROKARYON INCOMPATIBILITY DOMAIN-CONTAINING PROTEIN"/>
    <property type="match status" value="1"/>
</dbReference>
<dbReference type="InterPro" id="IPR052895">
    <property type="entry name" value="HetReg/Transcr_Mod"/>
</dbReference>